<keyword evidence="3" id="KW-0456">Lyase</keyword>
<evidence type="ECO:0000313" key="6">
    <source>
        <dbReference type="Proteomes" id="UP000054466"/>
    </source>
</evidence>
<dbReference type="EMBL" id="KN847043">
    <property type="protein sequence ID" value="KIW28581.1"/>
    <property type="molecule type" value="Genomic_DNA"/>
</dbReference>
<evidence type="ECO:0000259" key="4">
    <source>
        <dbReference type="Pfam" id="PF03328"/>
    </source>
</evidence>
<dbReference type="VEuPathDB" id="FungiDB:PV07_08234"/>
<reference evidence="5 6" key="1">
    <citation type="submission" date="2015-01" db="EMBL/GenBank/DDBJ databases">
        <title>The Genome Sequence of Cladophialophora immunda CBS83496.</title>
        <authorList>
            <consortium name="The Broad Institute Genomics Platform"/>
            <person name="Cuomo C."/>
            <person name="de Hoog S."/>
            <person name="Gorbushina A."/>
            <person name="Stielow B."/>
            <person name="Teixiera M."/>
            <person name="Abouelleil A."/>
            <person name="Chapman S.B."/>
            <person name="Priest M."/>
            <person name="Young S.K."/>
            <person name="Wortman J."/>
            <person name="Nusbaum C."/>
            <person name="Birren B."/>
        </authorList>
    </citation>
    <scope>NUCLEOTIDE SEQUENCE [LARGE SCALE GENOMIC DNA]</scope>
    <source>
        <strain evidence="5 6">CBS 83496</strain>
    </source>
</reference>
<dbReference type="AlphaFoldDB" id="A0A0D1ZKS7"/>
<name>A0A0D1ZKS7_9EURO</name>
<accession>A0A0D1ZKS7</accession>
<dbReference type="GO" id="GO:0016832">
    <property type="term" value="F:aldehyde-lyase activity"/>
    <property type="evidence" value="ECO:0007669"/>
    <property type="project" value="TreeGrafter"/>
</dbReference>
<dbReference type="Proteomes" id="UP000054466">
    <property type="component" value="Unassembled WGS sequence"/>
</dbReference>
<dbReference type="GO" id="GO:0005737">
    <property type="term" value="C:cytoplasm"/>
    <property type="evidence" value="ECO:0007669"/>
    <property type="project" value="TreeGrafter"/>
</dbReference>
<sequence length="257" mass="26762">MPSFTSVISQRTPCTGLFISMFSDLAVALIGNSGFDCVITDTEHTPVSAHEATHVVHAVAAASNGNLEQTASLCPWSTPRRMHDKSCKGARYPPLGQRSIGLIHAPFAGHNVEKTQGYCIESKALDVAVVVMLESAEGVKSAKAILACEGVSGAFVGLFDLRLSLGLSGGDGDEPSLLGCLRQIVEADKATEKPVGILASSTASLQKRLSLGFDYIINATDAGLLAQAAETSLQEARRTATKKGAIDSSDASTTVAD</sequence>
<dbReference type="HOGENOM" id="CLU_059964_2_1_1"/>
<dbReference type="InterPro" id="IPR015813">
    <property type="entry name" value="Pyrv/PenolPyrv_kinase-like_dom"/>
</dbReference>
<dbReference type="Pfam" id="PF03328">
    <property type="entry name" value="HpcH_HpaI"/>
    <property type="match status" value="1"/>
</dbReference>
<keyword evidence="2" id="KW-0479">Metal-binding</keyword>
<gene>
    <name evidence="5" type="ORF">PV07_08234</name>
</gene>
<feature type="domain" description="HpcH/HpaI aldolase/citrate lyase" evidence="4">
    <location>
        <begin position="99"/>
        <end position="226"/>
    </location>
</feature>
<dbReference type="InterPro" id="IPR040442">
    <property type="entry name" value="Pyrv_kinase-like_dom_sf"/>
</dbReference>
<protein>
    <recommendedName>
        <fullName evidence="4">HpcH/HpaI aldolase/citrate lyase domain-containing protein</fullName>
    </recommendedName>
</protein>
<dbReference type="GO" id="GO:0046872">
    <property type="term" value="F:metal ion binding"/>
    <property type="evidence" value="ECO:0007669"/>
    <property type="project" value="UniProtKB-KW"/>
</dbReference>
<evidence type="ECO:0000256" key="1">
    <source>
        <dbReference type="ARBA" id="ARBA00005568"/>
    </source>
</evidence>
<dbReference type="PANTHER" id="PTHR30502">
    <property type="entry name" value="2-KETO-3-DEOXY-L-RHAMNONATE ALDOLASE"/>
    <property type="match status" value="1"/>
</dbReference>
<dbReference type="InterPro" id="IPR005000">
    <property type="entry name" value="Aldolase/citrate-lyase_domain"/>
</dbReference>
<keyword evidence="6" id="KW-1185">Reference proteome</keyword>
<dbReference type="Gene3D" id="3.20.20.60">
    <property type="entry name" value="Phosphoenolpyruvate-binding domains"/>
    <property type="match status" value="2"/>
</dbReference>
<dbReference type="RefSeq" id="XP_016248797.1">
    <property type="nucleotide sequence ID" value="XM_016395378.1"/>
</dbReference>
<comment type="similarity">
    <text evidence="1">Belongs to the HpcH/HpaI aldolase family.</text>
</comment>
<proteinExistence type="inferred from homology"/>
<evidence type="ECO:0000256" key="3">
    <source>
        <dbReference type="ARBA" id="ARBA00023239"/>
    </source>
</evidence>
<dbReference type="OrthoDB" id="1621678at2759"/>
<dbReference type="SUPFAM" id="SSF51621">
    <property type="entry name" value="Phosphoenolpyruvate/pyruvate domain"/>
    <property type="match status" value="1"/>
</dbReference>
<evidence type="ECO:0000256" key="2">
    <source>
        <dbReference type="ARBA" id="ARBA00022723"/>
    </source>
</evidence>
<dbReference type="PANTHER" id="PTHR30502:SF0">
    <property type="entry name" value="PHOSPHOENOLPYRUVATE CARBOXYLASE FAMILY PROTEIN"/>
    <property type="match status" value="1"/>
</dbReference>
<dbReference type="GeneID" id="27347428"/>
<dbReference type="InterPro" id="IPR050251">
    <property type="entry name" value="HpcH-HpaI_aldolase"/>
</dbReference>
<organism evidence="5 6">
    <name type="scientific">Cladophialophora immunda</name>
    <dbReference type="NCBI Taxonomy" id="569365"/>
    <lineage>
        <taxon>Eukaryota</taxon>
        <taxon>Fungi</taxon>
        <taxon>Dikarya</taxon>
        <taxon>Ascomycota</taxon>
        <taxon>Pezizomycotina</taxon>
        <taxon>Eurotiomycetes</taxon>
        <taxon>Chaetothyriomycetidae</taxon>
        <taxon>Chaetothyriales</taxon>
        <taxon>Herpotrichiellaceae</taxon>
        <taxon>Cladophialophora</taxon>
    </lineage>
</organism>
<evidence type="ECO:0000313" key="5">
    <source>
        <dbReference type="EMBL" id="KIW28581.1"/>
    </source>
</evidence>